<dbReference type="InterPro" id="IPR003607">
    <property type="entry name" value="HD/PDEase_dom"/>
</dbReference>
<dbReference type="Pfam" id="PF13328">
    <property type="entry name" value="HD_4"/>
    <property type="match status" value="1"/>
</dbReference>
<dbReference type="SMART" id="SM00954">
    <property type="entry name" value="RelA_SpoT"/>
    <property type="match status" value="1"/>
</dbReference>
<dbReference type="PROSITE" id="PS51671">
    <property type="entry name" value="ACT"/>
    <property type="match status" value="1"/>
</dbReference>
<dbReference type="CDD" id="cd04876">
    <property type="entry name" value="ACT_RelA-SpoT"/>
    <property type="match status" value="1"/>
</dbReference>
<dbReference type="GO" id="GO:0015969">
    <property type="term" value="P:guanosine tetraphosphate metabolic process"/>
    <property type="evidence" value="ECO:0007669"/>
    <property type="project" value="InterPro"/>
</dbReference>
<feature type="domain" description="ACT" evidence="3">
    <location>
        <begin position="648"/>
        <end position="722"/>
    </location>
</feature>
<dbReference type="InterPro" id="IPR002912">
    <property type="entry name" value="ACT_dom"/>
</dbReference>
<dbReference type="PANTHER" id="PTHR21262">
    <property type="entry name" value="GUANOSINE-3',5'-BIS DIPHOSPHATE 3'-PYROPHOSPHOHYDROLASE"/>
    <property type="match status" value="1"/>
</dbReference>
<dbReference type="SMART" id="SM00471">
    <property type="entry name" value="HDc"/>
    <property type="match status" value="1"/>
</dbReference>
<dbReference type="InterPro" id="IPR012676">
    <property type="entry name" value="TGS-like"/>
</dbReference>
<keyword evidence="6" id="KW-0378">Hydrolase</keyword>
<organism evidence="6">
    <name type="scientific">Ignavibacterium album</name>
    <dbReference type="NCBI Taxonomy" id="591197"/>
    <lineage>
        <taxon>Bacteria</taxon>
        <taxon>Pseudomonadati</taxon>
        <taxon>Ignavibacteriota</taxon>
        <taxon>Ignavibacteria</taxon>
        <taxon>Ignavibacteriales</taxon>
        <taxon>Ignavibacteriaceae</taxon>
        <taxon>Ignavibacterium</taxon>
    </lineage>
</organism>
<comment type="similarity">
    <text evidence="2">Belongs to the relA/spoT family.</text>
</comment>
<dbReference type="InterPro" id="IPR045865">
    <property type="entry name" value="ACT-like_dom_sf"/>
</dbReference>
<dbReference type="PROSITE" id="PS51831">
    <property type="entry name" value="HD"/>
    <property type="match status" value="1"/>
</dbReference>
<feature type="domain" description="TGS" evidence="5">
    <location>
        <begin position="396"/>
        <end position="457"/>
    </location>
</feature>
<dbReference type="InterPro" id="IPR004095">
    <property type="entry name" value="TGS"/>
</dbReference>
<comment type="caution">
    <text evidence="6">The sequence shown here is derived from an EMBL/GenBank/DDBJ whole genome shotgun (WGS) entry which is preliminary data.</text>
</comment>
<dbReference type="CDD" id="cd01668">
    <property type="entry name" value="TGS_RSH"/>
    <property type="match status" value="1"/>
</dbReference>
<dbReference type="AlphaFoldDB" id="A0A832DJY3"/>
<evidence type="ECO:0000256" key="2">
    <source>
        <dbReference type="RuleBase" id="RU003847"/>
    </source>
</evidence>
<dbReference type="SUPFAM" id="SSF81271">
    <property type="entry name" value="TGS-like"/>
    <property type="match status" value="1"/>
</dbReference>
<dbReference type="InterPro" id="IPR004811">
    <property type="entry name" value="RelA/Spo_fam"/>
</dbReference>
<dbReference type="Gene3D" id="1.10.3210.10">
    <property type="entry name" value="Hypothetical protein af1432"/>
    <property type="match status" value="1"/>
</dbReference>
<sequence>MALDNPKYQMMLEALLKNCRKNLPKVDEALITKAFEYSLEAHKNEIRASGEPYFTHPYEVANIAVEEFPLDDITVVCALLHDVAEDTDYTVEILSKEFGKEVAEIVDGVTKISGIFKGHEITKAENYRKLLLSMVKDVRVILVKFADRLHNMRTLEFVSPDKQRRIAQETLEIYAPFAHRFGLAKVKWELEDLSFKFLNREAYEELARKLKAKRKDREVYIKKFSEPIIKKLNEYKLKYELSGRPKHLYSIYRKMVRRNKPFEEIYDLFAVRIILDTDDANACYTVLGIVNQIYLPVPDRFKDYISIPKTNNYQSIHTTVVGPEGRLVEVQIRTRQMHEVAEKGVAAHWRYKESKTATDKDLENWVNWIRDIFENASRDEQKKELLESFKLNLYQDEIYVFTPKGDLRRLPVGSTPVDFAFDIHSKVGHHCIGAKVDGKIVPLDTELHSGDQVEIITSKNQHPNKNWLKFVKTHKAKNEIRKWLNKEEQEIIEKGKEIWEKKIKKLKLTFNADELLKLAHLHKYDNVKQFFKAIAQGLLNVDDVITASKEREEREKQKELGFDKFANVARSDVGGILVDGKKSGILYTYAKCCNPIPGDPVIGYITVGEGIKIHRKNCVNLLHMSVADSSKLVNVQWPETEDNLFVAGLTIRGEDRPGILNDISHTIVTYRNTNIKSININTTDSTFEGNVTMYVQNLEHLNRIIERLKKVQGVYSVERFESTL</sequence>
<dbReference type="FunFam" id="3.30.460.10:FF:000001">
    <property type="entry name" value="GTP pyrophosphokinase RelA"/>
    <property type="match status" value="1"/>
</dbReference>
<dbReference type="FunFam" id="1.10.3210.10:FF:000001">
    <property type="entry name" value="GTP pyrophosphokinase RelA"/>
    <property type="match status" value="1"/>
</dbReference>
<dbReference type="EMBL" id="DSVI01000019">
    <property type="protein sequence ID" value="HGT48812.1"/>
    <property type="molecule type" value="Genomic_DNA"/>
</dbReference>
<dbReference type="Pfam" id="PF04607">
    <property type="entry name" value="RelA_SpoT"/>
    <property type="match status" value="1"/>
</dbReference>
<dbReference type="Pfam" id="PF13291">
    <property type="entry name" value="ACT_4"/>
    <property type="match status" value="1"/>
</dbReference>
<accession>A0A832DJY3</accession>
<dbReference type="SUPFAM" id="SSF81301">
    <property type="entry name" value="Nucleotidyltransferase"/>
    <property type="match status" value="1"/>
</dbReference>
<dbReference type="SUPFAM" id="SSF55021">
    <property type="entry name" value="ACT-like"/>
    <property type="match status" value="1"/>
</dbReference>
<dbReference type="Gene3D" id="3.30.460.10">
    <property type="entry name" value="Beta Polymerase, domain 2"/>
    <property type="match status" value="1"/>
</dbReference>
<dbReference type="InterPro" id="IPR033655">
    <property type="entry name" value="TGS_RelA/SpoT"/>
</dbReference>
<evidence type="ECO:0000259" key="3">
    <source>
        <dbReference type="PROSITE" id="PS51671"/>
    </source>
</evidence>
<dbReference type="GO" id="GO:0016787">
    <property type="term" value="F:hydrolase activity"/>
    <property type="evidence" value="ECO:0007669"/>
    <property type="project" value="UniProtKB-KW"/>
</dbReference>
<reference evidence="6" key="1">
    <citation type="journal article" date="2020" name="mSystems">
        <title>Genome- and Community-Level Interaction Insights into Carbon Utilization and Element Cycling Functions of Hydrothermarchaeota in Hydrothermal Sediment.</title>
        <authorList>
            <person name="Zhou Z."/>
            <person name="Liu Y."/>
            <person name="Xu W."/>
            <person name="Pan J."/>
            <person name="Luo Z.H."/>
            <person name="Li M."/>
        </authorList>
    </citation>
    <scope>NUCLEOTIDE SEQUENCE [LARGE SCALE GENOMIC DNA]</scope>
    <source>
        <strain evidence="6">SpSt-500</strain>
    </source>
</reference>
<proteinExistence type="inferred from homology"/>
<comment type="function">
    <text evidence="2">In eubacteria ppGpp (guanosine 3'-diphosphate 5'-diphosphate) is a mediator of the stringent response that coordinates a variety of cellular activities in response to changes in nutritional abundance.</text>
</comment>
<dbReference type="FunFam" id="3.10.20.30:FF:000002">
    <property type="entry name" value="GTP pyrophosphokinase (RelA/SpoT)"/>
    <property type="match status" value="1"/>
</dbReference>
<feature type="domain" description="HD" evidence="4">
    <location>
        <begin position="53"/>
        <end position="152"/>
    </location>
</feature>
<dbReference type="NCBIfam" id="TIGR00691">
    <property type="entry name" value="spoT_relA"/>
    <property type="match status" value="1"/>
</dbReference>
<comment type="pathway">
    <text evidence="1">Purine metabolism.</text>
</comment>
<dbReference type="CDD" id="cd00077">
    <property type="entry name" value="HDc"/>
    <property type="match status" value="1"/>
</dbReference>
<protein>
    <submittedName>
        <fullName evidence="6">Bifunctional (P)ppGpp synthetase/guanosine-3',5'-bis(Diphosphate) 3'-pyrophosphohydrolase</fullName>
    </submittedName>
</protein>
<gene>
    <name evidence="6" type="ORF">ENS56_12300</name>
</gene>
<dbReference type="Pfam" id="PF02824">
    <property type="entry name" value="TGS"/>
    <property type="match status" value="1"/>
</dbReference>
<dbReference type="InterPro" id="IPR007685">
    <property type="entry name" value="RelA_SpoT"/>
</dbReference>
<evidence type="ECO:0000259" key="5">
    <source>
        <dbReference type="PROSITE" id="PS51880"/>
    </source>
</evidence>
<dbReference type="GO" id="GO:0005886">
    <property type="term" value="C:plasma membrane"/>
    <property type="evidence" value="ECO:0007669"/>
    <property type="project" value="TreeGrafter"/>
</dbReference>
<evidence type="ECO:0000259" key="4">
    <source>
        <dbReference type="PROSITE" id="PS51831"/>
    </source>
</evidence>
<dbReference type="Gene3D" id="3.10.20.30">
    <property type="match status" value="1"/>
</dbReference>
<evidence type="ECO:0000313" key="6">
    <source>
        <dbReference type="EMBL" id="HGT48812.1"/>
    </source>
</evidence>
<evidence type="ECO:0000256" key="1">
    <source>
        <dbReference type="ARBA" id="ARBA00025704"/>
    </source>
</evidence>
<dbReference type="InterPro" id="IPR043519">
    <property type="entry name" value="NT_sf"/>
</dbReference>
<dbReference type="GO" id="GO:0015949">
    <property type="term" value="P:nucleobase-containing small molecule interconversion"/>
    <property type="evidence" value="ECO:0007669"/>
    <property type="project" value="UniProtKB-ARBA"/>
</dbReference>
<name>A0A832DJY3_9BACT</name>
<dbReference type="CDD" id="cd05399">
    <property type="entry name" value="NT_Rel-Spo_like"/>
    <property type="match status" value="1"/>
</dbReference>
<dbReference type="PANTHER" id="PTHR21262:SF31">
    <property type="entry name" value="GTP PYROPHOSPHOKINASE"/>
    <property type="match status" value="1"/>
</dbReference>
<dbReference type="SUPFAM" id="SSF109604">
    <property type="entry name" value="HD-domain/PDEase-like"/>
    <property type="match status" value="1"/>
</dbReference>
<dbReference type="InterPro" id="IPR006674">
    <property type="entry name" value="HD_domain"/>
</dbReference>
<dbReference type="InterPro" id="IPR012675">
    <property type="entry name" value="Beta-grasp_dom_sf"/>
</dbReference>
<dbReference type="PROSITE" id="PS51880">
    <property type="entry name" value="TGS"/>
    <property type="match status" value="1"/>
</dbReference>
<dbReference type="Gene3D" id="3.30.70.260">
    <property type="match status" value="1"/>
</dbReference>